<evidence type="ECO:0000256" key="1">
    <source>
        <dbReference type="SAM" id="Phobius"/>
    </source>
</evidence>
<evidence type="ECO:0000313" key="3">
    <source>
        <dbReference type="Proteomes" id="UP000186955"/>
    </source>
</evidence>
<keyword evidence="1" id="KW-0812">Transmembrane</keyword>
<keyword evidence="1" id="KW-0472">Membrane</keyword>
<dbReference type="EMBL" id="MNBE01000653">
    <property type="protein sequence ID" value="OKO99943.1"/>
    <property type="molecule type" value="Genomic_DNA"/>
</dbReference>
<dbReference type="AlphaFoldDB" id="A0A1Q5TI98"/>
<proteinExistence type="predicted"/>
<sequence>MVDSGPVPMTSNAGDMSSPVPVLIVGGGPICLLRALLLSRLNVRLQPIDVSYVNELSAAQIRRCWTCAA</sequence>
<evidence type="ECO:0000313" key="2">
    <source>
        <dbReference type="EMBL" id="OKO99943.1"/>
    </source>
</evidence>
<accession>A0A1Q5TI98</accession>
<feature type="transmembrane region" description="Helical" evidence="1">
    <location>
        <begin position="20"/>
        <end position="37"/>
    </location>
</feature>
<comment type="caution">
    <text evidence="2">The sequence shown here is derived from an EMBL/GenBank/DDBJ whole genome shotgun (WGS) entry which is preliminary data.</text>
</comment>
<evidence type="ECO:0008006" key="4">
    <source>
        <dbReference type="Google" id="ProtNLM"/>
    </source>
</evidence>
<keyword evidence="3" id="KW-1185">Reference proteome</keyword>
<name>A0A1Q5TI98_9EURO</name>
<dbReference type="Proteomes" id="UP000186955">
    <property type="component" value="Unassembled WGS sequence"/>
</dbReference>
<gene>
    <name evidence="2" type="ORF">PENSUB_8160</name>
</gene>
<keyword evidence="1" id="KW-1133">Transmembrane helix</keyword>
<reference evidence="2 3" key="1">
    <citation type="submission" date="2016-10" db="EMBL/GenBank/DDBJ databases">
        <title>Genome sequence of the ascomycete fungus Penicillium subrubescens.</title>
        <authorList>
            <person name="De Vries R.P."/>
            <person name="Peng M."/>
            <person name="Dilokpimol A."/>
            <person name="Hilden K."/>
            <person name="Makela M.R."/>
            <person name="Grigoriev I."/>
            <person name="Riley R."/>
            <person name="Granchi Z."/>
        </authorList>
    </citation>
    <scope>NUCLEOTIDE SEQUENCE [LARGE SCALE GENOMIC DNA]</scope>
    <source>
        <strain evidence="2 3">CBS 132785</strain>
    </source>
</reference>
<protein>
    <recommendedName>
        <fullName evidence="4">FAD-binding domain-containing protein</fullName>
    </recommendedName>
</protein>
<organism evidence="2 3">
    <name type="scientific">Penicillium subrubescens</name>
    <dbReference type="NCBI Taxonomy" id="1316194"/>
    <lineage>
        <taxon>Eukaryota</taxon>
        <taxon>Fungi</taxon>
        <taxon>Dikarya</taxon>
        <taxon>Ascomycota</taxon>
        <taxon>Pezizomycotina</taxon>
        <taxon>Eurotiomycetes</taxon>
        <taxon>Eurotiomycetidae</taxon>
        <taxon>Eurotiales</taxon>
        <taxon>Aspergillaceae</taxon>
        <taxon>Penicillium</taxon>
    </lineage>
</organism>